<feature type="transmembrane region" description="Helical" evidence="14">
    <location>
        <begin position="32"/>
        <end position="54"/>
    </location>
</feature>
<dbReference type="CDD" id="cd23554">
    <property type="entry name" value="TFP_LU_ECD_CD59"/>
    <property type="match status" value="1"/>
</dbReference>
<dbReference type="InterPro" id="IPR045860">
    <property type="entry name" value="Snake_toxin-like_sf"/>
</dbReference>
<dbReference type="GO" id="GO:0098552">
    <property type="term" value="C:side of membrane"/>
    <property type="evidence" value="ECO:0007669"/>
    <property type="project" value="UniProtKB-KW"/>
</dbReference>
<accession>A0AAW0PEC5</accession>
<keyword evidence="14" id="KW-0812">Transmembrane</keyword>
<evidence type="ECO:0000313" key="16">
    <source>
        <dbReference type="EMBL" id="KAK7922367.1"/>
    </source>
</evidence>
<comment type="subunit">
    <text evidence="2">Interacts with T-cell surface antigen CD2.</text>
</comment>
<evidence type="ECO:0000256" key="9">
    <source>
        <dbReference type="ARBA" id="ARBA00023288"/>
    </source>
</evidence>
<keyword evidence="14" id="KW-1133">Transmembrane helix</keyword>
<organism evidence="16 17">
    <name type="scientific">Mugilogobius chulae</name>
    <name type="common">yellowstripe goby</name>
    <dbReference type="NCBI Taxonomy" id="88201"/>
    <lineage>
        <taxon>Eukaryota</taxon>
        <taxon>Metazoa</taxon>
        <taxon>Chordata</taxon>
        <taxon>Craniata</taxon>
        <taxon>Vertebrata</taxon>
        <taxon>Euteleostomi</taxon>
        <taxon>Actinopterygii</taxon>
        <taxon>Neopterygii</taxon>
        <taxon>Teleostei</taxon>
        <taxon>Neoteleostei</taxon>
        <taxon>Acanthomorphata</taxon>
        <taxon>Gobiaria</taxon>
        <taxon>Gobiiformes</taxon>
        <taxon>Gobioidei</taxon>
        <taxon>Gobiidae</taxon>
        <taxon>Gobionellinae</taxon>
        <taxon>Mugilogobius</taxon>
    </lineage>
</organism>
<feature type="domain" description="UPAR/Ly6" evidence="15">
    <location>
        <begin position="57"/>
        <end position="139"/>
    </location>
</feature>
<keyword evidence="17" id="KW-1185">Reference proteome</keyword>
<keyword evidence="8" id="KW-0325">Glycoprotein</keyword>
<evidence type="ECO:0000256" key="14">
    <source>
        <dbReference type="SAM" id="Phobius"/>
    </source>
</evidence>
<evidence type="ECO:0000256" key="12">
    <source>
        <dbReference type="ARBA" id="ARBA00031867"/>
    </source>
</evidence>
<gene>
    <name evidence="16" type="ORF">WMY93_009269</name>
</gene>
<keyword evidence="6 14" id="KW-0472">Membrane</keyword>
<dbReference type="EMBL" id="JBBPFD010000006">
    <property type="protein sequence ID" value="KAK7922367.1"/>
    <property type="molecule type" value="Genomic_DNA"/>
</dbReference>
<evidence type="ECO:0000256" key="1">
    <source>
        <dbReference type="ARBA" id="ARBA00004589"/>
    </source>
</evidence>
<dbReference type="Pfam" id="PF25152">
    <property type="entry name" value="CD59"/>
    <property type="match status" value="1"/>
</dbReference>
<evidence type="ECO:0000256" key="6">
    <source>
        <dbReference type="ARBA" id="ARBA00023136"/>
    </source>
</evidence>
<evidence type="ECO:0000256" key="4">
    <source>
        <dbReference type="ARBA" id="ARBA00022622"/>
    </source>
</evidence>
<dbReference type="SUPFAM" id="SSF57302">
    <property type="entry name" value="Snake toxin-like"/>
    <property type="match status" value="1"/>
</dbReference>
<dbReference type="InterPro" id="IPR018363">
    <property type="entry name" value="CD59_antigen_CS"/>
</dbReference>
<keyword evidence="4" id="KW-0336">GPI-anchor</keyword>
<protein>
    <recommendedName>
        <fullName evidence="3">CD59 glycoprotein</fullName>
    </recommendedName>
    <alternativeName>
        <fullName evidence="11">MAC-inhibitory protein</fullName>
    </alternativeName>
    <alternativeName>
        <fullName evidence="12">Membrane attack complex inhibition factor</fullName>
    </alternativeName>
    <alternativeName>
        <fullName evidence="10">Protectin</fullName>
    </alternativeName>
</protein>
<keyword evidence="9" id="KW-0449">Lipoprotein</keyword>
<evidence type="ECO:0000256" key="11">
    <source>
        <dbReference type="ARBA" id="ARBA00031590"/>
    </source>
</evidence>
<dbReference type="PANTHER" id="PTHR35450">
    <property type="entry name" value="REVERSE TRANSCRIPTASE DOMAIN-CONTAINING PROTEIN"/>
    <property type="match status" value="1"/>
</dbReference>
<dbReference type="AlphaFoldDB" id="A0AAW0PEC5"/>
<dbReference type="InterPro" id="IPR056949">
    <property type="entry name" value="CD59"/>
</dbReference>
<feature type="region of interest" description="Disordered" evidence="13">
    <location>
        <begin position="1"/>
        <end position="23"/>
    </location>
</feature>
<evidence type="ECO:0000256" key="8">
    <source>
        <dbReference type="ARBA" id="ARBA00023180"/>
    </source>
</evidence>
<dbReference type="PROSITE" id="PS00983">
    <property type="entry name" value="LY6_UPAR"/>
    <property type="match status" value="1"/>
</dbReference>
<comment type="caution">
    <text evidence="16">The sequence shown here is derived from an EMBL/GenBank/DDBJ whole genome shotgun (WGS) entry which is preliminary data.</text>
</comment>
<reference evidence="17" key="1">
    <citation type="submission" date="2024-04" db="EMBL/GenBank/DDBJ databases">
        <title>Salinicola lusitanus LLJ914,a marine bacterium isolated from the Okinawa Trough.</title>
        <authorList>
            <person name="Li J."/>
        </authorList>
    </citation>
    <scope>NUCLEOTIDE SEQUENCE [LARGE SCALE GENOMIC DNA]</scope>
</reference>
<dbReference type="InterPro" id="IPR016054">
    <property type="entry name" value="LY6_UPA_recep-like"/>
</dbReference>
<dbReference type="Proteomes" id="UP001460270">
    <property type="component" value="Unassembled WGS sequence"/>
</dbReference>
<evidence type="ECO:0000313" key="17">
    <source>
        <dbReference type="Proteomes" id="UP001460270"/>
    </source>
</evidence>
<keyword evidence="5" id="KW-0732">Signal</keyword>
<comment type="subcellular location">
    <subcellularLocation>
        <location evidence="1">Membrane</location>
        <topology evidence="1">Lipid-anchor</topology>
        <topology evidence="1">GPI-anchor</topology>
    </subcellularLocation>
</comment>
<proteinExistence type="predicted"/>
<evidence type="ECO:0000256" key="5">
    <source>
        <dbReference type="ARBA" id="ARBA00022729"/>
    </source>
</evidence>
<evidence type="ECO:0000259" key="15">
    <source>
        <dbReference type="SMART" id="SM00134"/>
    </source>
</evidence>
<keyword evidence="7" id="KW-1015">Disulfide bond</keyword>
<evidence type="ECO:0000256" key="7">
    <source>
        <dbReference type="ARBA" id="ARBA00023157"/>
    </source>
</evidence>
<dbReference type="PANTHER" id="PTHR35450:SF2">
    <property type="entry name" value="REVERSE TRANSCRIPTASE DOMAIN-CONTAINING PROTEIN"/>
    <property type="match status" value="1"/>
</dbReference>
<sequence>MNSGPASSRSVDKAVNKHQTPLKQRRSGQSNICVFMMKSLVCYLVFTVAVFHFGDCLQCYSCLSGSTQKCDVKQECTSSQDSCLKLKHEGTTYTSCINYDDCNAEVLSLRFPLPRFTSTCCQSNLCNGPSFVERMKDLIGSSTLRLYASRKEGGRGLVSVRATIQDETSEIHKYIKDKAPTDGVLSECLRQWGTDEVLEEEPSWEDKPLHGMYHRNITEVADLKKSYQWLERAGLKDSTEALILAAQEQALSTRAIEAQIYHTRQDPRCRLCKEAPETVQHITAGCKMLAGKAYMERHNQVAGIVYRNICAEYGLETPRSKWETPPKVVENDRAKILWDFQIQTDRMVMANQPDIVVVDKEQRRAVVVDVAIPSDGNIRRKEHEKLEKYQGLREELEKAWKVKATVVPVVIGALGAVTPNWMSGYNISLDLHPTSQSRKVQS</sequence>
<dbReference type="SMART" id="SM00134">
    <property type="entry name" value="LU"/>
    <property type="match status" value="1"/>
</dbReference>
<name>A0AAW0PEC5_9GOBI</name>
<evidence type="ECO:0000256" key="2">
    <source>
        <dbReference type="ARBA" id="ARBA00011481"/>
    </source>
</evidence>
<evidence type="ECO:0000256" key="13">
    <source>
        <dbReference type="SAM" id="MobiDB-lite"/>
    </source>
</evidence>
<dbReference type="Gene3D" id="2.10.60.10">
    <property type="entry name" value="CD59"/>
    <property type="match status" value="1"/>
</dbReference>
<evidence type="ECO:0000256" key="3">
    <source>
        <dbReference type="ARBA" id="ARBA00015038"/>
    </source>
</evidence>
<evidence type="ECO:0000256" key="10">
    <source>
        <dbReference type="ARBA" id="ARBA00029920"/>
    </source>
</evidence>